<dbReference type="RefSeq" id="XP_018708811.1">
    <property type="nucleotide sequence ID" value="XM_018844361.1"/>
</dbReference>
<dbReference type="GO" id="GO:0008237">
    <property type="term" value="F:metallopeptidase activity"/>
    <property type="evidence" value="ECO:0007669"/>
    <property type="project" value="TreeGrafter"/>
</dbReference>
<dbReference type="InterPro" id="IPR001876">
    <property type="entry name" value="Znf_RanBP2"/>
</dbReference>
<proteinExistence type="predicted"/>
<dbReference type="InterPro" id="IPR013536">
    <property type="entry name" value="WLM_dom"/>
</dbReference>
<dbReference type="GeneID" id="30017046"/>
<dbReference type="GO" id="GO:0006281">
    <property type="term" value="P:DNA repair"/>
    <property type="evidence" value="ECO:0007669"/>
    <property type="project" value="TreeGrafter"/>
</dbReference>
<dbReference type="PROSITE" id="PS51397">
    <property type="entry name" value="WLM"/>
    <property type="match status" value="1"/>
</dbReference>
<keyword evidence="3" id="KW-0862">Zinc</keyword>
<dbReference type="PANTHER" id="PTHR46622:SF1">
    <property type="entry name" value="DNA-DEPENDENT METALLOPROTEASE WSS1"/>
    <property type="match status" value="1"/>
</dbReference>
<keyword evidence="1" id="KW-0479">Metal-binding</keyword>
<name>A0A168EIM5_CORFA</name>
<dbReference type="PROSITE" id="PS01358">
    <property type="entry name" value="ZF_RANBP2_1"/>
    <property type="match status" value="1"/>
</dbReference>
<keyword evidence="2" id="KW-0863">Zinc-finger</keyword>
<dbReference type="Proteomes" id="UP000076744">
    <property type="component" value="Unassembled WGS sequence"/>
</dbReference>
<gene>
    <name evidence="6" type="ORF">ISF_00754</name>
</gene>
<sequence length="334" mass="36221">MVNQDQQVWSYVHLARLPRADDALQMLRRVASAVKPIMRNHQWRVGELAEFYPNNANLLGLNVNRGQQICLRLRYANDQTLFLGLDMVIDTMLHELCHNVHGPHNADFHALWEALRDEHLRLTLSGYSGASFLSRGRRLGGGAPAGVSVYERGRVMSNGVVAVAGRRLGGGGGGAAGRPAALTPEMRRAAAAEAAERRKRALEGCGASTLDEAQIRDAGATARRNGFRTQAEEDKANDAAIAQALAELMGDARDLRPGPANRSPPVAARNRLLATVEQQGTSRGRRRRHGDARGGADDDAGWVCPVCTLHNPGGYLCCDACRSERRLGEVIDLT</sequence>
<dbReference type="GO" id="GO:0005634">
    <property type="term" value="C:nucleus"/>
    <property type="evidence" value="ECO:0007669"/>
    <property type="project" value="TreeGrafter"/>
</dbReference>
<reference evidence="6 7" key="1">
    <citation type="journal article" date="2016" name="Genome Biol. Evol.">
        <title>Divergent and convergent evolution of fungal pathogenicity.</title>
        <authorList>
            <person name="Shang Y."/>
            <person name="Xiao G."/>
            <person name="Zheng P."/>
            <person name="Cen K."/>
            <person name="Zhan S."/>
            <person name="Wang C."/>
        </authorList>
    </citation>
    <scope>NUCLEOTIDE SEQUENCE [LARGE SCALE GENOMIC DNA]</scope>
    <source>
        <strain evidence="6 7">ARSEF 2679</strain>
    </source>
</reference>
<comment type="caution">
    <text evidence="6">The sequence shown here is derived from an EMBL/GenBank/DDBJ whole genome shotgun (WGS) entry which is preliminary data.</text>
</comment>
<evidence type="ECO:0000259" key="5">
    <source>
        <dbReference type="PROSITE" id="PS51397"/>
    </source>
</evidence>
<evidence type="ECO:0000256" key="4">
    <source>
        <dbReference type="SAM" id="MobiDB-lite"/>
    </source>
</evidence>
<evidence type="ECO:0000256" key="3">
    <source>
        <dbReference type="ARBA" id="ARBA00022833"/>
    </source>
</evidence>
<dbReference type="EMBL" id="AZHB01000001">
    <property type="protein sequence ID" value="OAA73853.1"/>
    <property type="molecule type" value="Genomic_DNA"/>
</dbReference>
<evidence type="ECO:0000256" key="2">
    <source>
        <dbReference type="ARBA" id="ARBA00022771"/>
    </source>
</evidence>
<dbReference type="GO" id="GO:0008270">
    <property type="term" value="F:zinc ion binding"/>
    <property type="evidence" value="ECO:0007669"/>
    <property type="project" value="UniProtKB-KW"/>
</dbReference>
<evidence type="ECO:0000313" key="6">
    <source>
        <dbReference type="EMBL" id="OAA73853.1"/>
    </source>
</evidence>
<feature type="region of interest" description="Disordered" evidence="4">
    <location>
        <begin position="276"/>
        <end position="296"/>
    </location>
</feature>
<accession>A0A168EIM5</accession>
<dbReference type="InterPro" id="IPR053000">
    <property type="entry name" value="WSS1-like_metalloprotease"/>
</dbReference>
<keyword evidence="7" id="KW-1185">Reference proteome</keyword>
<dbReference type="OrthoDB" id="261960at2759"/>
<organism evidence="6 7">
    <name type="scientific">Cordyceps fumosorosea (strain ARSEF 2679)</name>
    <name type="common">Isaria fumosorosea</name>
    <dbReference type="NCBI Taxonomy" id="1081104"/>
    <lineage>
        <taxon>Eukaryota</taxon>
        <taxon>Fungi</taxon>
        <taxon>Dikarya</taxon>
        <taxon>Ascomycota</taxon>
        <taxon>Pezizomycotina</taxon>
        <taxon>Sordariomycetes</taxon>
        <taxon>Hypocreomycetidae</taxon>
        <taxon>Hypocreales</taxon>
        <taxon>Cordycipitaceae</taxon>
        <taxon>Cordyceps</taxon>
    </lineage>
</organism>
<evidence type="ECO:0000256" key="1">
    <source>
        <dbReference type="ARBA" id="ARBA00022723"/>
    </source>
</evidence>
<protein>
    <submittedName>
        <fullName evidence="6">Wlm</fullName>
    </submittedName>
</protein>
<dbReference type="AlphaFoldDB" id="A0A168EIM5"/>
<dbReference type="PANTHER" id="PTHR46622">
    <property type="entry name" value="DNA-DEPENDENT METALLOPROTEASE WSS1"/>
    <property type="match status" value="1"/>
</dbReference>
<evidence type="ECO:0000313" key="7">
    <source>
        <dbReference type="Proteomes" id="UP000076744"/>
    </source>
</evidence>
<dbReference type="STRING" id="1081104.A0A168EIM5"/>
<dbReference type="Gene3D" id="2.30.30.380">
    <property type="entry name" value="Zn-finger domain of Sec23/24"/>
    <property type="match status" value="1"/>
</dbReference>
<dbReference type="Pfam" id="PF08325">
    <property type="entry name" value="WLM"/>
    <property type="match status" value="1"/>
</dbReference>
<feature type="domain" description="WLM" evidence="5">
    <location>
        <begin position="1"/>
        <end position="200"/>
    </location>
</feature>